<keyword evidence="2 5" id="KW-0812">Transmembrane</keyword>
<name>A0A1Z1M0R5_9FLOR</name>
<dbReference type="RefSeq" id="YP_009391512.1">
    <property type="nucleotide sequence ID" value="NC_035258.1"/>
</dbReference>
<evidence type="ECO:0000256" key="2">
    <source>
        <dbReference type="ARBA" id="ARBA00022692"/>
    </source>
</evidence>
<feature type="transmembrane region" description="Helical" evidence="5">
    <location>
        <begin position="118"/>
        <end position="144"/>
    </location>
</feature>
<dbReference type="PANTHER" id="PTHR43229:SF2">
    <property type="entry name" value="NODULATION PROTEIN J"/>
    <property type="match status" value="1"/>
</dbReference>
<feature type="transmembrane region" description="Helical" evidence="5">
    <location>
        <begin position="36"/>
        <end position="56"/>
    </location>
</feature>
<dbReference type="Pfam" id="PF01061">
    <property type="entry name" value="ABC2_membrane"/>
    <property type="match status" value="1"/>
</dbReference>
<protein>
    <recommendedName>
        <fullName evidence="6">ABC transmembrane type-2 domain-containing protein</fullName>
    </recommendedName>
</protein>
<dbReference type="EMBL" id="MF101409">
    <property type="protein sequence ID" value="ARW59656.1"/>
    <property type="molecule type" value="Genomic_DNA"/>
</dbReference>
<evidence type="ECO:0000256" key="5">
    <source>
        <dbReference type="SAM" id="Phobius"/>
    </source>
</evidence>
<accession>A0A1Z1M0R5</accession>
<keyword evidence="3 5" id="KW-1133">Transmembrane helix</keyword>
<evidence type="ECO:0000256" key="3">
    <source>
        <dbReference type="ARBA" id="ARBA00022989"/>
    </source>
</evidence>
<feature type="domain" description="ABC transmembrane type-2" evidence="6">
    <location>
        <begin position="36"/>
        <end position="275"/>
    </location>
</feature>
<evidence type="ECO:0000313" key="7">
    <source>
        <dbReference type="EMBL" id="ARW59656.1"/>
    </source>
</evidence>
<feature type="transmembrane region" description="Helical" evidence="5">
    <location>
        <begin position="76"/>
        <end position="97"/>
    </location>
</feature>
<dbReference type="AlphaFoldDB" id="A0A1Z1M0R5"/>
<evidence type="ECO:0000256" key="4">
    <source>
        <dbReference type="ARBA" id="ARBA00023136"/>
    </source>
</evidence>
<feature type="transmembrane region" description="Helical" evidence="5">
    <location>
        <begin position="185"/>
        <end position="213"/>
    </location>
</feature>
<geneLocation type="chloroplast" evidence="7"/>
<sequence length="281" mass="32240">MKPNLIIYKKYRNINIWQELISLLKRLYIQTYRKPINFLTSILQPTIWLILFGALFRNAPVSLSGNYNVKYIQFLSYGTIIFSAFTSAINAGLPVIFDREFGFFNRLIISPLAYKTSIFMSIAIHTLNSSVIQNITILSISMYLTNETHLSYQVFMIIIISAIITLQISNLSIAMSFILPGHVEFLGLILITNLPILFSSTALAPLSFMPYWLQIISCMNPLTYAIEIIRHISIYNHITLETSIINTIWFTANTKNSLCILILTNIISIYTIKQTLRNKYN</sequence>
<dbReference type="PROSITE" id="PS51012">
    <property type="entry name" value="ABC_TM2"/>
    <property type="match status" value="1"/>
</dbReference>
<dbReference type="PANTHER" id="PTHR43229">
    <property type="entry name" value="NODULATION PROTEIN J"/>
    <property type="match status" value="1"/>
</dbReference>
<dbReference type="GeneID" id="33353122"/>
<keyword evidence="4 5" id="KW-0472">Membrane</keyword>
<organism evidence="7">
    <name type="scientific">Platysiphonia delicata</name>
    <dbReference type="NCBI Taxonomy" id="2006979"/>
    <lineage>
        <taxon>Eukaryota</taxon>
        <taxon>Rhodophyta</taxon>
        <taxon>Florideophyceae</taxon>
        <taxon>Rhodymeniophycidae</taxon>
        <taxon>Ceramiales</taxon>
        <taxon>Delesseriaceae</taxon>
        <taxon>Platysiphonia</taxon>
    </lineage>
</organism>
<comment type="subcellular location">
    <subcellularLocation>
        <location evidence="1">Membrane</location>
        <topology evidence="1">Multi-pass membrane protein</topology>
    </subcellularLocation>
</comment>
<dbReference type="GO" id="GO:0140359">
    <property type="term" value="F:ABC-type transporter activity"/>
    <property type="evidence" value="ECO:0007669"/>
    <property type="project" value="InterPro"/>
</dbReference>
<keyword evidence="7" id="KW-0934">Plastid</keyword>
<dbReference type="GO" id="GO:0043190">
    <property type="term" value="C:ATP-binding cassette (ABC) transporter complex"/>
    <property type="evidence" value="ECO:0007669"/>
    <property type="project" value="InterPro"/>
</dbReference>
<dbReference type="InterPro" id="IPR013525">
    <property type="entry name" value="ABC2_TM"/>
</dbReference>
<dbReference type="PIRSF" id="PIRSF006648">
    <property type="entry name" value="DrrB"/>
    <property type="match status" value="1"/>
</dbReference>
<dbReference type="InterPro" id="IPR000412">
    <property type="entry name" value="ABC_2_transport"/>
</dbReference>
<evidence type="ECO:0000259" key="6">
    <source>
        <dbReference type="PROSITE" id="PS51012"/>
    </source>
</evidence>
<dbReference type="InterPro" id="IPR051784">
    <property type="entry name" value="Nod_factor_ABC_transporter"/>
</dbReference>
<proteinExistence type="predicted"/>
<evidence type="ECO:0000256" key="1">
    <source>
        <dbReference type="ARBA" id="ARBA00004141"/>
    </source>
</evidence>
<dbReference type="InterPro" id="IPR047817">
    <property type="entry name" value="ABC2_TM_bact-type"/>
</dbReference>
<keyword evidence="7" id="KW-0150">Chloroplast</keyword>
<gene>
    <name evidence="7" type="primary">ycf38</name>
</gene>
<feature type="transmembrane region" description="Helical" evidence="5">
    <location>
        <begin position="150"/>
        <end position="173"/>
    </location>
</feature>
<reference evidence="7" key="1">
    <citation type="journal article" date="2017" name="J. Phycol.">
        <title>Analysis of chloroplast genomes and a supermatrix inform reclassification of the Rhodomelaceae (Rhodophyta).</title>
        <authorList>
            <person name="Diaz-Tapia P."/>
            <person name="Maggs C.A."/>
            <person name="West J.A."/>
            <person name="Verbruggen H."/>
        </authorList>
    </citation>
    <scope>NUCLEOTIDE SEQUENCE</scope>
    <source>
        <strain evidence="7">HV1445</strain>
    </source>
</reference>